<name>A0AAW1RGM6_9CHLO</name>
<evidence type="ECO:0000313" key="4">
    <source>
        <dbReference type="EMBL" id="KAK9832753.1"/>
    </source>
</evidence>
<dbReference type="Proteomes" id="UP001445335">
    <property type="component" value="Unassembled WGS sequence"/>
</dbReference>
<dbReference type="PANTHER" id="PTHR11977:SF51">
    <property type="entry name" value="PROTEIN FLIGHTLESS-1 HOMOLOG"/>
    <property type="match status" value="1"/>
</dbReference>
<evidence type="ECO:0000256" key="2">
    <source>
        <dbReference type="SAM" id="MobiDB-lite"/>
    </source>
</evidence>
<evidence type="ECO:0000259" key="3">
    <source>
        <dbReference type="Pfam" id="PF00626"/>
    </source>
</evidence>
<feature type="region of interest" description="Disordered" evidence="2">
    <location>
        <begin position="254"/>
        <end position="287"/>
    </location>
</feature>
<dbReference type="GO" id="GO:0051015">
    <property type="term" value="F:actin filament binding"/>
    <property type="evidence" value="ECO:0007669"/>
    <property type="project" value="InterPro"/>
</dbReference>
<evidence type="ECO:0000313" key="5">
    <source>
        <dbReference type="Proteomes" id="UP001445335"/>
    </source>
</evidence>
<protein>
    <recommendedName>
        <fullName evidence="3">Gelsolin-like domain-containing protein</fullName>
    </recommendedName>
</protein>
<proteinExistence type="predicted"/>
<dbReference type="InterPro" id="IPR007122">
    <property type="entry name" value="Villin/Gelsolin"/>
</dbReference>
<dbReference type="SUPFAM" id="SSF55753">
    <property type="entry name" value="Actin depolymerizing proteins"/>
    <property type="match status" value="2"/>
</dbReference>
<accession>A0AAW1RGM6</accession>
<feature type="domain" description="Gelsolin-like" evidence="3">
    <location>
        <begin position="33"/>
        <end position="107"/>
    </location>
</feature>
<dbReference type="Gene3D" id="3.40.20.10">
    <property type="entry name" value="Severin"/>
    <property type="match status" value="1"/>
</dbReference>
<dbReference type="AlphaFoldDB" id="A0AAW1RGM6"/>
<keyword evidence="1" id="KW-0677">Repeat</keyword>
<comment type="caution">
    <text evidence="4">The sequence shown here is derived from an EMBL/GenBank/DDBJ whole genome shotgun (WGS) entry which is preliminary data.</text>
</comment>
<evidence type="ECO:0000256" key="1">
    <source>
        <dbReference type="ARBA" id="ARBA00022737"/>
    </source>
</evidence>
<dbReference type="InterPro" id="IPR029006">
    <property type="entry name" value="ADF-H/Gelsolin-like_dom_sf"/>
</dbReference>
<dbReference type="EMBL" id="JALJOU010000039">
    <property type="protein sequence ID" value="KAK9832753.1"/>
    <property type="molecule type" value="Genomic_DNA"/>
</dbReference>
<dbReference type="PRINTS" id="PR00597">
    <property type="entry name" value="GELSOLIN"/>
</dbReference>
<keyword evidence="5" id="KW-1185">Reference proteome</keyword>
<dbReference type="InterPro" id="IPR007123">
    <property type="entry name" value="Gelsolin-like_dom"/>
</dbReference>
<gene>
    <name evidence="4" type="ORF">WJX81_008438</name>
</gene>
<reference evidence="4 5" key="1">
    <citation type="journal article" date="2024" name="Nat. Commun.">
        <title>Phylogenomics reveals the evolutionary origins of lichenization in chlorophyte algae.</title>
        <authorList>
            <person name="Puginier C."/>
            <person name="Libourel C."/>
            <person name="Otte J."/>
            <person name="Skaloud P."/>
            <person name="Haon M."/>
            <person name="Grisel S."/>
            <person name="Petersen M."/>
            <person name="Berrin J.G."/>
            <person name="Delaux P.M."/>
            <person name="Dal Grande F."/>
            <person name="Keller J."/>
        </authorList>
    </citation>
    <scope>NUCLEOTIDE SEQUENCE [LARGE SCALE GENOMIC DNA]</scope>
    <source>
        <strain evidence="4 5">SAG 245.80</strain>
    </source>
</reference>
<dbReference type="PANTHER" id="PTHR11977">
    <property type="entry name" value="VILLIN"/>
    <property type="match status" value="1"/>
</dbReference>
<feature type="region of interest" description="Disordered" evidence="2">
    <location>
        <begin position="446"/>
        <end position="477"/>
    </location>
</feature>
<dbReference type="Pfam" id="PF00626">
    <property type="entry name" value="Gelsolin"/>
    <property type="match status" value="1"/>
</dbReference>
<organism evidence="4 5">
    <name type="scientific">Elliptochloris bilobata</name>
    <dbReference type="NCBI Taxonomy" id="381761"/>
    <lineage>
        <taxon>Eukaryota</taxon>
        <taxon>Viridiplantae</taxon>
        <taxon>Chlorophyta</taxon>
        <taxon>core chlorophytes</taxon>
        <taxon>Trebouxiophyceae</taxon>
        <taxon>Trebouxiophyceae incertae sedis</taxon>
        <taxon>Elliptochloris clade</taxon>
        <taxon>Elliptochloris</taxon>
    </lineage>
</organism>
<dbReference type="SMART" id="SM00262">
    <property type="entry name" value="GEL"/>
    <property type="match status" value="1"/>
</dbReference>
<sequence>MSACLEDFLHSQAGRPGLHAWRVEGLKAVEVGVPGDLDELSAGECFIFLHTLDLGTSRDHSIYIWRGRHASEDKANAAAVLATDLHDFLGGSHAQIREAQGRESTAFQQLFDPEASPVANGHASAASLDSQAAGQAERLYQVMPDGLQEVHRRPLGGGVLDSRGCYAVVADGTVHLWRGAAAEAAGGVADVYAQLEALLGRLNLPPDAPICLAREGGEGPKTMQLLDTGEEAKATPSRKGRVLPLSASLLALGPRTPSPAALQRPASAEGSEETLSPRPAAEVDAEAAADWEAHVTAKLRAQVLAALQAEAAAEEAGARAAAAECMRTELRESVRAELRQQLRAEAVEAVRAELAPQLRAELAPKVAEEVRRELRQQLHGGAPSASLADAQEAKAAAAAAAERAHEKGLLPKAVRDLDLALREASPTKIAAVGDELPQALSELAEALQKLHRAGPQPDGKPEGTSAGRAANTASSGL</sequence>